<keyword evidence="1" id="KW-0812">Transmembrane</keyword>
<feature type="transmembrane region" description="Helical" evidence="1">
    <location>
        <begin position="66"/>
        <end position="86"/>
    </location>
</feature>
<reference evidence="2 3" key="1">
    <citation type="journal article" date="2016" name="Mol. Biol. Evol.">
        <title>Comparative Genomics of Early-Diverging Mushroom-Forming Fungi Provides Insights into the Origins of Lignocellulose Decay Capabilities.</title>
        <authorList>
            <person name="Nagy L.G."/>
            <person name="Riley R."/>
            <person name="Tritt A."/>
            <person name="Adam C."/>
            <person name="Daum C."/>
            <person name="Floudas D."/>
            <person name="Sun H."/>
            <person name="Yadav J.S."/>
            <person name="Pangilinan J."/>
            <person name="Larsson K.H."/>
            <person name="Matsuura K."/>
            <person name="Barry K."/>
            <person name="Labutti K."/>
            <person name="Kuo R."/>
            <person name="Ohm R.A."/>
            <person name="Bhattacharya S.S."/>
            <person name="Shirouzu T."/>
            <person name="Yoshinaga Y."/>
            <person name="Martin F.M."/>
            <person name="Grigoriev I.V."/>
            <person name="Hibbett D.S."/>
        </authorList>
    </citation>
    <scope>NUCLEOTIDE SEQUENCE [LARGE SCALE GENOMIC DNA]</scope>
    <source>
        <strain evidence="2 3">CBS 109695</strain>
    </source>
</reference>
<accession>A0A166JZX9</accession>
<dbReference type="OrthoDB" id="3058001at2759"/>
<keyword evidence="1" id="KW-1133">Transmembrane helix</keyword>
<feature type="transmembrane region" description="Helical" evidence="1">
    <location>
        <begin position="121"/>
        <end position="143"/>
    </location>
</feature>
<gene>
    <name evidence="2" type="ORF">FIBSPDRAFT_506645</name>
</gene>
<name>A0A166JZX9_9AGAM</name>
<feature type="transmembrane region" description="Helical" evidence="1">
    <location>
        <begin position="150"/>
        <end position="169"/>
    </location>
</feature>
<keyword evidence="3" id="KW-1185">Reference proteome</keyword>
<keyword evidence="1" id="KW-0472">Membrane</keyword>
<proteinExistence type="predicted"/>
<dbReference type="EMBL" id="KV417547">
    <property type="protein sequence ID" value="KZP21382.1"/>
    <property type="molecule type" value="Genomic_DNA"/>
</dbReference>
<dbReference type="AlphaFoldDB" id="A0A166JZX9"/>
<organism evidence="2 3">
    <name type="scientific">Athelia psychrophila</name>
    <dbReference type="NCBI Taxonomy" id="1759441"/>
    <lineage>
        <taxon>Eukaryota</taxon>
        <taxon>Fungi</taxon>
        <taxon>Dikarya</taxon>
        <taxon>Basidiomycota</taxon>
        <taxon>Agaricomycotina</taxon>
        <taxon>Agaricomycetes</taxon>
        <taxon>Agaricomycetidae</taxon>
        <taxon>Atheliales</taxon>
        <taxon>Atheliaceae</taxon>
        <taxon>Athelia</taxon>
    </lineage>
</organism>
<sequence>MSTLPNDHCAYIPLATKTLPVECSTSPIADRPPLRVPITPYRLFSIAVVLNWCTRKALCFASGRPVILGAWFGGLAAVFILYPLSWSVNVNNLPWLQWFFYEDLSHPAFHFLKENASPRDILELLVMIALNAMVGLGIAAGIHCMALLEVHLAIALIAPLACGAIHIGSIKMFSRLFTEPFVQVVSSCILILAVLSACFYQLVYSDDYVYRKVLSSWDKYL</sequence>
<evidence type="ECO:0000256" key="1">
    <source>
        <dbReference type="SAM" id="Phobius"/>
    </source>
</evidence>
<evidence type="ECO:0000313" key="2">
    <source>
        <dbReference type="EMBL" id="KZP21382.1"/>
    </source>
</evidence>
<feature type="transmembrane region" description="Helical" evidence="1">
    <location>
        <begin position="181"/>
        <end position="203"/>
    </location>
</feature>
<dbReference type="Proteomes" id="UP000076532">
    <property type="component" value="Unassembled WGS sequence"/>
</dbReference>
<evidence type="ECO:0000313" key="3">
    <source>
        <dbReference type="Proteomes" id="UP000076532"/>
    </source>
</evidence>
<protein>
    <submittedName>
        <fullName evidence="2">Uncharacterized protein</fullName>
    </submittedName>
</protein>